<dbReference type="InterPro" id="IPR055368">
    <property type="entry name" value="WH3_Lhr"/>
</dbReference>
<keyword evidence="8" id="KW-0413">Isomerase</keyword>
<evidence type="ECO:0000259" key="11">
    <source>
        <dbReference type="PROSITE" id="PS51194"/>
    </source>
</evidence>
<dbReference type="InterPro" id="IPR052511">
    <property type="entry name" value="ATP-dep_Helicase"/>
</dbReference>
<dbReference type="InterPro" id="IPR011545">
    <property type="entry name" value="DEAD/DEAH_box_helicase_dom"/>
</dbReference>
<dbReference type="SMART" id="SM00487">
    <property type="entry name" value="DEXDc"/>
    <property type="match status" value="1"/>
</dbReference>
<proteinExistence type="predicted"/>
<keyword evidence="4 12" id="KW-0347">Helicase</keyword>
<feature type="domain" description="Helicase C-terminal" evidence="11">
    <location>
        <begin position="297"/>
        <end position="452"/>
    </location>
</feature>
<keyword evidence="13" id="KW-1185">Reference proteome</keyword>
<dbReference type="InterPro" id="IPR055367">
    <property type="entry name" value="WH4_Lhr"/>
</dbReference>
<dbReference type="Pfam" id="PF00270">
    <property type="entry name" value="DEAD"/>
    <property type="match status" value="1"/>
</dbReference>
<dbReference type="Pfam" id="PF08494">
    <property type="entry name" value="DEAD_assoc"/>
    <property type="match status" value="1"/>
</dbReference>
<dbReference type="RefSeq" id="WP_093428945.1">
    <property type="nucleotide sequence ID" value="NZ_FOMJ01000009.1"/>
</dbReference>
<dbReference type="GO" id="GO:0004386">
    <property type="term" value="F:helicase activity"/>
    <property type="evidence" value="ECO:0007669"/>
    <property type="project" value="UniProtKB-KW"/>
</dbReference>
<feature type="compositionally biased region" description="Basic and acidic residues" evidence="9">
    <location>
        <begin position="141"/>
        <end position="151"/>
    </location>
</feature>
<dbReference type="Proteomes" id="UP000198611">
    <property type="component" value="Unassembled WGS sequence"/>
</dbReference>
<evidence type="ECO:0000259" key="10">
    <source>
        <dbReference type="PROSITE" id="PS51192"/>
    </source>
</evidence>
<dbReference type="InterPro" id="IPR001650">
    <property type="entry name" value="Helicase_C-like"/>
</dbReference>
<evidence type="ECO:0000256" key="6">
    <source>
        <dbReference type="ARBA" id="ARBA00023125"/>
    </source>
</evidence>
<dbReference type="Gene3D" id="3.40.50.300">
    <property type="entry name" value="P-loop containing nucleotide triphosphate hydrolases"/>
    <property type="match status" value="2"/>
</dbReference>
<dbReference type="InterPro" id="IPR013701">
    <property type="entry name" value="Lhr-like_DEAD/DEAH_assoc"/>
</dbReference>
<dbReference type="InterPro" id="IPR014001">
    <property type="entry name" value="Helicase_ATP-bd"/>
</dbReference>
<dbReference type="EMBL" id="FOMJ01000009">
    <property type="protein sequence ID" value="SFD80321.1"/>
    <property type="molecule type" value="Genomic_DNA"/>
</dbReference>
<evidence type="ECO:0000313" key="12">
    <source>
        <dbReference type="EMBL" id="SFD80321.1"/>
    </source>
</evidence>
<evidence type="ECO:0000256" key="4">
    <source>
        <dbReference type="ARBA" id="ARBA00022806"/>
    </source>
</evidence>
<keyword evidence="1" id="KW-0547">Nucleotide-binding</keyword>
<dbReference type="Pfam" id="PF23234">
    <property type="entry name" value="WHD_4th_Lhr"/>
    <property type="match status" value="1"/>
</dbReference>
<accession>A0A1I1VB46</accession>
<dbReference type="GO" id="GO:0003677">
    <property type="term" value="F:DNA binding"/>
    <property type="evidence" value="ECO:0007669"/>
    <property type="project" value="UniProtKB-KW"/>
</dbReference>
<dbReference type="InterPro" id="IPR045628">
    <property type="entry name" value="Lhr_WH_dom"/>
</dbReference>
<dbReference type="SUPFAM" id="SSF52540">
    <property type="entry name" value="P-loop containing nucleoside triphosphate hydrolases"/>
    <property type="match status" value="1"/>
</dbReference>
<keyword evidence="7" id="KW-0234">DNA repair</keyword>
<evidence type="ECO:0000256" key="7">
    <source>
        <dbReference type="ARBA" id="ARBA00023204"/>
    </source>
</evidence>
<dbReference type="Pfam" id="PF00271">
    <property type="entry name" value="Helicase_C"/>
    <property type="match status" value="1"/>
</dbReference>
<organism evidence="12 13">
    <name type="scientific">Thiohalospira halophila DSM 15071</name>
    <dbReference type="NCBI Taxonomy" id="1123397"/>
    <lineage>
        <taxon>Bacteria</taxon>
        <taxon>Pseudomonadati</taxon>
        <taxon>Pseudomonadota</taxon>
        <taxon>Gammaproteobacteria</taxon>
        <taxon>Thiohalospirales</taxon>
        <taxon>Thiohalospiraceae</taxon>
        <taxon>Thiohalospira</taxon>
    </lineage>
</organism>
<dbReference type="InterPro" id="IPR003593">
    <property type="entry name" value="AAA+_ATPase"/>
</dbReference>
<dbReference type="GO" id="GO:0016887">
    <property type="term" value="F:ATP hydrolysis activity"/>
    <property type="evidence" value="ECO:0007669"/>
    <property type="project" value="TreeGrafter"/>
</dbReference>
<dbReference type="Pfam" id="PF23236">
    <property type="entry name" value="WHD_2nd_Lhr"/>
    <property type="match status" value="1"/>
</dbReference>
<gene>
    <name evidence="12" type="ORF">SAMN05660831_02328</name>
</gene>
<dbReference type="SMART" id="SM00490">
    <property type="entry name" value="HELICc"/>
    <property type="match status" value="1"/>
</dbReference>
<reference evidence="12 13" key="1">
    <citation type="submission" date="2016-10" db="EMBL/GenBank/DDBJ databases">
        <authorList>
            <person name="de Groot N.N."/>
        </authorList>
    </citation>
    <scope>NUCLEOTIDE SEQUENCE [LARGE SCALE GENOMIC DNA]</scope>
    <source>
        <strain evidence="12 13">HL3</strain>
    </source>
</reference>
<feature type="region of interest" description="Disordered" evidence="9">
    <location>
        <begin position="1"/>
        <end position="20"/>
    </location>
</feature>
<dbReference type="GO" id="GO:0005524">
    <property type="term" value="F:ATP binding"/>
    <property type="evidence" value="ECO:0007669"/>
    <property type="project" value="UniProtKB-KW"/>
</dbReference>
<dbReference type="GO" id="GO:0006281">
    <property type="term" value="P:DNA repair"/>
    <property type="evidence" value="ECO:0007669"/>
    <property type="project" value="UniProtKB-KW"/>
</dbReference>
<evidence type="ECO:0000256" key="3">
    <source>
        <dbReference type="ARBA" id="ARBA00022801"/>
    </source>
</evidence>
<protein>
    <submittedName>
        <fullName evidence="12">ATP-dependent helicase Lhr and Lhr-like helicase</fullName>
    </submittedName>
</protein>
<dbReference type="InterPro" id="IPR055369">
    <property type="entry name" value="WH2_Lhr"/>
</dbReference>
<dbReference type="PANTHER" id="PTHR47962:SF5">
    <property type="entry name" value="ATP-DEPENDENT HELICASE LHR-RELATED"/>
    <property type="match status" value="1"/>
</dbReference>
<dbReference type="PROSITE" id="PS51194">
    <property type="entry name" value="HELICASE_CTER"/>
    <property type="match status" value="1"/>
</dbReference>
<evidence type="ECO:0000256" key="2">
    <source>
        <dbReference type="ARBA" id="ARBA00022763"/>
    </source>
</evidence>
<keyword evidence="3" id="KW-0378">Hydrolase</keyword>
<name>A0A1I1VB46_9GAMM</name>
<sequence length="1489" mass="158173">MTPGADEEGRGPIANPATVGDPVGVFHPVTGQWFRSAFGTPTPVQARGWPAIGAGEHALLVAPTGSGKTLAAFLAAIDRISHQPAAEAGVRALYISPLKALVHDVERNLRNPVSGIARTAEARGETATPPTVGIRTGDTPQAERERQRRRPPEILVTTPESLFLILGSRAAANLATVETIIVDEVHALAGTKRGAHLALSLERVAALAHGDPQRIGLSATVNPPETAARFLAGDRPVTTVDASEPPQIRLTVSVPVPDMENPPPPPAEDPDAGGPILGEAHRRAAGPSPGEQGIWQALYPRLVALVREHTATIIFVNSRGLCERLAQRLNEQAEATGDEPLVRAHHGSLDHERRAAVEEALKAGTLRGIVATSSLELGIDMGAVDQVVMVESPGTVASGLQRVGRAGHGVGEASHGTILPKHRGDLLHAGVVAERMLAGAIETVRIPENPLDVLAQQVVATAAAGDTRRADLLALARRAAPYRQLPEAALDGVLEMLSGGYPSSTLADLRPLLAWDRTADAVTARRGAAMRVRLNGGTIPDRGAYPVHIAPDGPRVGELDEEMVHETRAGENIALGASTWRVAEVTRDRVLVTPAPGEPGKLPFWRGDGPGRPVELGRALGAFTRELAAADDIAAAVSERVPTDAGAAANLAAYLREQVEATGDVPSDRTIVVERFRDELGDWRIAVLSPFGARIHAPWALALRQRLADYTGAETQILHTDDGITLRLADGDELPPVETLFPEPEAVEEQVTEVLADTSLFAALFRENAGRSLLIPRRGGKSRTPLWQQRLKAQSLLAEVRRYPAFPLVLETYRQALADHFDLAGLTEVLAHVRDRRIRVRNAETDHPSPFARSLVFAFVAAFLYEEDTPLAERRAQALTLDRGLLAELVGQAELRDLLDADAVAAVEARLAHTDPDHRARDADELHDLLRRLGDLTGAEAAERATGDAAAWLADLQRQRRAHAATIAGEPRWIATADAGLYRDALGVPAPSGLPESALAPVERPLERLLARYARHHGPFTTAEVAARYGLTAGQVEPVLQGLAGAGQLLHGAIRPAGSGEEWVDTEVLRRLKRESVGRLRQEAAAVDGATLAAFLPGWQGVGEAGTLEEAIASLEGIALPWSLWTTAILPARVRGFSLDELERLTAGGEVVWVGAGSLGTSDGRVRLLFRENAARLLEPEAAAGDPADSEDPVAAALLAELDRRGAVFYTDLESAVARRLGDVAPEAFRTALWDLVWAGRITNDTLAPLRGLGGRGRKRTHRTAGGRWTRVAELADPRITAEDRALARAGMLLRRYGIAGRTAAGAEGLPGGFGPVYTALGSLEEAGRVRRGHFVEGLSGAQFAWPGAVDRLRAHRDEAEEGNGPARLLPAADPANAWGQLLPWPAVSPGGSRPRRGAGDWVVTVAGHPVLFVGGGGKRITTFDEATGDGEALEAAAAALAGLTGRGRLLTVERIDGEPARESGHAPAFRSAGFSPDYRGLVWESSPR</sequence>
<dbReference type="InterPro" id="IPR027417">
    <property type="entry name" value="P-loop_NTPase"/>
</dbReference>
<evidence type="ECO:0000256" key="5">
    <source>
        <dbReference type="ARBA" id="ARBA00022840"/>
    </source>
</evidence>
<feature type="region of interest" description="Disordered" evidence="9">
    <location>
        <begin position="120"/>
        <end position="151"/>
    </location>
</feature>
<dbReference type="SMART" id="SM00382">
    <property type="entry name" value="AAA"/>
    <property type="match status" value="1"/>
</dbReference>
<dbReference type="PROSITE" id="PS51192">
    <property type="entry name" value="HELICASE_ATP_BIND_1"/>
    <property type="match status" value="1"/>
</dbReference>
<keyword evidence="6" id="KW-0238">DNA-binding</keyword>
<dbReference type="Pfam" id="PF23235">
    <property type="entry name" value="WHD_3rd_Lhr"/>
    <property type="match status" value="1"/>
</dbReference>
<evidence type="ECO:0000256" key="1">
    <source>
        <dbReference type="ARBA" id="ARBA00022741"/>
    </source>
</evidence>
<evidence type="ECO:0000256" key="8">
    <source>
        <dbReference type="ARBA" id="ARBA00023235"/>
    </source>
</evidence>
<evidence type="ECO:0000313" key="13">
    <source>
        <dbReference type="Proteomes" id="UP000198611"/>
    </source>
</evidence>
<keyword evidence="2" id="KW-0227">DNA damage</keyword>
<dbReference type="OrthoDB" id="9815222at2"/>
<keyword evidence="5" id="KW-0067">ATP-binding</keyword>
<evidence type="ECO:0000256" key="9">
    <source>
        <dbReference type="SAM" id="MobiDB-lite"/>
    </source>
</evidence>
<feature type="region of interest" description="Disordered" evidence="9">
    <location>
        <begin position="254"/>
        <end position="289"/>
    </location>
</feature>
<dbReference type="PANTHER" id="PTHR47962">
    <property type="entry name" value="ATP-DEPENDENT HELICASE LHR-RELATED-RELATED"/>
    <property type="match status" value="1"/>
</dbReference>
<dbReference type="Pfam" id="PF19306">
    <property type="entry name" value="WHD_Lhr"/>
    <property type="match status" value="1"/>
</dbReference>
<dbReference type="STRING" id="1123397.SAMN05660831_02328"/>
<feature type="domain" description="Helicase ATP-binding" evidence="10">
    <location>
        <begin position="49"/>
        <end position="239"/>
    </location>
</feature>